<keyword evidence="1" id="KW-0812">Transmembrane</keyword>
<dbReference type="EMBL" id="JAPQFC010000001">
    <property type="protein sequence ID" value="MCY6524088.1"/>
    <property type="molecule type" value="Genomic_DNA"/>
</dbReference>
<keyword evidence="3" id="KW-0808">Transferase</keyword>
<dbReference type="PANTHER" id="PTHR43685:SF2">
    <property type="entry name" value="GLYCOSYLTRANSFERASE 2-LIKE DOMAIN-CONTAINING PROTEIN"/>
    <property type="match status" value="1"/>
</dbReference>
<feature type="domain" description="Glycosyltransferase 2-like" evidence="2">
    <location>
        <begin position="9"/>
        <end position="146"/>
    </location>
</feature>
<dbReference type="Pfam" id="PF00535">
    <property type="entry name" value="Glycos_transf_2"/>
    <property type="match status" value="1"/>
</dbReference>
<reference evidence="3" key="1">
    <citation type="journal article" date="2021" name="Vet Sci">
        <title>O-Serogroups and Pathovirotypes of Escherichia coli Isolated from Post-Weaning Piglets Showing Diarrhoea and/or Oedema in South Korea.</title>
        <authorList>
            <person name="Byun J.W."/>
            <person name="Moon B.Y."/>
            <person name="Do K.H."/>
            <person name="Lee K."/>
            <person name="Lee H.Y."/>
            <person name="Kim W.I."/>
            <person name="So B."/>
            <person name="Lee W.K."/>
        </authorList>
    </citation>
    <scope>NUCLEOTIDE SEQUENCE</scope>
    <source>
        <strain evidence="3">84/14</strain>
    </source>
</reference>
<dbReference type="InterPro" id="IPR001173">
    <property type="entry name" value="Glyco_trans_2-like"/>
</dbReference>
<evidence type="ECO:0000256" key="1">
    <source>
        <dbReference type="SAM" id="Phobius"/>
    </source>
</evidence>
<dbReference type="CDD" id="cd00761">
    <property type="entry name" value="Glyco_tranf_GTA_type"/>
    <property type="match status" value="1"/>
</dbReference>
<sequence length="286" mass="33544">MYSSAIKFSLIMATYGRKKEIEDFLDSILEQEKFDINELEIIIVDQNDVIILDDLCEFYKDRLNLIHIKSDKKGLSLNRNIGLKIAKGQYVAFPDDDCRYYSDTLYQVKNYFDKNKDISLVLGRIIERSSEKNIIRSWKNYNYSVNLTNFFTSFSSITIFSKRKDIYFDETLGVGTFFGSCEDADYIWQILNCRDKIVYTPDIDVWHPEPEEKEINYNKVYSYGLGFGALIYKHMSISAVWLFIQSVGYHFINLLLNLIKLNKKGAKKSWLSLTSRFKGLYLYAIK</sequence>
<dbReference type="AlphaFoldDB" id="A0A9Q4H7H9"/>
<protein>
    <submittedName>
        <fullName evidence="3">Glycosyltransferase</fullName>
        <ecNumber evidence="3">2.4.-.-</ecNumber>
    </submittedName>
</protein>
<dbReference type="GO" id="GO:0016757">
    <property type="term" value="F:glycosyltransferase activity"/>
    <property type="evidence" value="ECO:0007669"/>
    <property type="project" value="UniProtKB-KW"/>
</dbReference>
<evidence type="ECO:0000313" key="3">
    <source>
        <dbReference type="EMBL" id="MCY6524088.1"/>
    </source>
</evidence>
<dbReference type="SUPFAM" id="SSF53448">
    <property type="entry name" value="Nucleotide-diphospho-sugar transferases"/>
    <property type="match status" value="1"/>
</dbReference>
<gene>
    <name evidence="3" type="ORF">OYG11_07600</name>
</gene>
<name>A0A9Q4H7H9_ACTPL</name>
<reference evidence="3" key="2">
    <citation type="submission" date="2022-12" db="EMBL/GenBank/DDBJ databases">
        <authorList>
            <person name="Kardos G."/>
            <person name="Sarkozi R."/>
            <person name="Laczko L."/>
            <person name="Marton S."/>
            <person name="Makrai L."/>
            <person name="Banyai K."/>
            <person name="Fodor L."/>
        </authorList>
    </citation>
    <scope>NUCLEOTIDE SEQUENCE</scope>
    <source>
        <strain evidence="3">84/14</strain>
    </source>
</reference>
<proteinExistence type="predicted"/>
<dbReference type="Proteomes" id="UP001077788">
    <property type="component" value="Unassembled WGS sequence"/>
</dbReference>
<dbReference type="EC" id="2.4.-.-" evidence="3"/>
<evidence type="ECO:0000259" key="2">
    <source>
        <dbReference type="Pfam" id="PF00535"/>
    </source>
</evidence>
<dbReference type="InterPro" id="IPR029044">
    <property type="entry name" value="Nucleotide-diphossugar_trans"/>
</dbReference>
<dbReference type="RefSeq" id="WP_237593794.1">
    <property type="nucleotide sequence ID" value="NZ_CBDBSY010000031.1"/>
</dbReference>
<organism evidence="3 4">
    <name type="scientific">Actinobacillus pleuropneumoniae</name>
    <name type="common">Haemophilus pleuropneumoniae</name>
    <dbReference type="NCBI Taxonomy" id="715"/>
    <lineage>
        <taxon>Bacteria</taxon>
        <taxon>Pseudomonadati</taxon>
        <taxon>Pseudomonadota</taxon>
        <taxon>Gammaproteobacteria</taxon>
        <taxon>Pasteurellales</taxon>
        <taxon>Pasteurellaceae</taxon>
        <taxon>Actinobacillus</taxon>
    </lineage>
</organism>
<keyword evidence="1" id="KW-0472">Membrane</keyword>
<dbReference type="PANTHER" id="PTHR43685">
    <property type="entry name" value="GLYCOSYLTRANSFERASE"/>
    <property type="match status" value="1"/>
</dbReference>
<keyword evidence="1" id="KW-1133">Transmembrane helix</keyword>
<comment type="caution">
    <text evidence="3">The sequence shown here is derived from an EMBL/GenBank/DDBJ whole genome shotgun (WGS) entry which is preliminary data.</text>
</comment>
<dbReference type="Gene3D" id="3.90.550.10">
    <property type="entry name" value="Spore Coat Polysaccharide Biosynthesis Protein SpsA, Chain A"/>
    <property type="match status" value="1"/>
</dbReference>
<accession>A0A9Q4H7H9</accession>
<evidence type="ECO:0000313" key="4">
    <source>
        <dbReference type="Proteomes" id="UP001077788"/>
    </source>
</evidence>
<feature type="transmembrane region" description="Helical" evidence="1">
    <location>
        <begin position="239"/>
        <end position="259"/>
    </location>
</feature>
<keyword evidence="3" id="KW-0328">Glycosyltransferase</keyword>
<dbReference type="InterPro" id="IPR050834">
    <property type="entry name" value="Glycosyltransf_2"/>
</dbReference>